<dbReference type="PROSITE" id="PS50983">
    <property type="entry name" value="FE_B12_PBP"/>
    <property type="match status" value="1"/>
</dbReference>
<dbReference type="EMBL" id="CP051428">
    <property type="protein sequence ID" value="QJC50202.1"/>
    <property type="molecule type" value="Genomic_DNA"/>
</dbReference>
<dbReference type="PANTHER" id="PTHR30532">
    <property type="entry name" value="IRON III DICITRATE-BINDING PERIPLASMIC PROTEIN"/>
    <property type="match status" value="1"/>
</dbReference>
<accession>A0A6H2GS16</accession>
<dbReference type="GO" id="GO:1901678">
    <property type="term" value="P:iron coordination entity transport"/>
    <property type="evidence" value="ECO:0007669"/>
    <property type="project" value="UniProtKB-ARBA"/>
</dbReference>
<sequence length="334" mass="34617">MNKAKWLSLSLILMLTLALSACGASNNGNAGANEGGAAASNAAVNAAANAGSEAAPSGEVTLKHKLGEATVTANPQKVVVFDFGALDTLDALGLEANVAGVPAKNLPPYLEKYSSKENVGGLKEPDFEKVNSIKPDLIIISGRQQDSYEEFAKIAPTLFVELDQSNYFESFSSNVNTLAGLFGKEADAQAKLDDIQAAVGSASAKAGESGKKGLIVLTAGGKMSAYGVGSRFGIIHDALGVEAVDPSLKVETHGQSVTSEFIAEKNPGYLFVIDRDAALGEGDNAKGVIDNELVNKTDAAKDGKIVYLSPQYWYLSGGGLISVAEMVKEVEAAL</sequence>
<dbReference type="Proteomes" id="UP000502136">
    <property type="component" value="Chromosome"/>
</dbReference>
<feature type="signal peptide" evidence="5">
    <location>
        <begin position="1"/>
        <end position="23"/>
    </location>
</feature>
<evidence type="ECO:0000259" key="6">
    <source>
        <dbReference type="PROSITE" id="PS50983"/>
    </source>
</evidence>
<gene>
    <name evidence="7" type="ORF">HGI30_00295</name>
</gene>
<organism evidence="7 8">
    <name type="scientific">Paenibacillus albicereus</name>
    <dbReference type="NCBI Taxonomy" id="2726185"/>
    <lineage>
        <taxon>Bacteria</taxon>
        <taxon>Bacillati</taxon>
        <taxon>Bacillota</taxon>
        <taxon>Bacilli</taxon>
        <taxon>Bacillales</taxon>
        <taxon>Paenibacillaceae</taxon>
        <taxon>Paenibacillus</taxon>
    </lineage>
</organism>
<evidence type="ECO:0000256" key="3">
    <source>
        <dbReference type="ARBA" id="ARBA00022448"/>
    </source>
</evidence>
<evidence type="ECO:0000313" key="7">
    <source>
        <dbReference type="EMBL" id="QJC50202.1"/>
    </source>
</evidence>
<keyword evidence="8" id="KW-1185">Reference proteome</keyword>
<protein>
    <submittedName>
        <fullName evidence="7">Siderophore ABC transporter substrate-binding protein</fullName>
    </submittedName>
</protein>
<dbReference type="AlphaFoldDB" id="A0A6H2GS16"/>
<keyword evidence="3" id="KW-0813">Transport</keyword>
<dbReference type="GO" id="GO:0030288">
    <property type="term" value="C:outer membrane-bounded periplasmic space"/>
    <property type="evidence" value="ECO:0007669"/>
    <property type="project" value="TreeGrafter"/>
</dbReference>
<dbReference type="InterPro" id="IPR051313">
    <property type="entry name" value="Bact_iron-sidero_bind"/>
</dbReference>
<dbReference type="InterPro" id="IPR002491">
    <property type="entry name" value="ABC_transptr_periplasmic_BD"/>
</dbReference>
<dbReference type="KEGG" id="palr:HGI30_00295"/>
<dbReference type="InterPro" id="IPR033870">
    <property type="entry name" value="FatB"/>
</dbReference>
<name>A0A6H2GS16_9BACL</name>
<dbReference type="CDD" id="cd01140">
    <property type="entry name" value="FatB"/>
    <property type="match status" value="1"/>
</dbReference>
<evidence type="ECO:0000256" key="1">
    <source>
        <dbReference type="ARBA" id="ARBA00004196"/>
    </source>
</evidence>
<reference evidence="7 8" key="1">
    <citation type="submission" date="2020-04" db="EMBL/GenBank/DDBJ databases">
        <title>Novel Paenibacillus strain UniB2 isolated from commercial digestive syrup.</title>
        <authorList>
            <person name="Thorat V."/>
            <person name="Kirdat K."/>
            <person name="Tiwarekar B."/>
            <person name="Yadav A."/>
        </authorList>
    </citation>
    <scope>NUCLEOTIDE SEQUENCE [LARGE SCALE GENOMIC DNA]</scope>
    <source>
        <strain evidence="7 8">UniB2</strain>
    </source>
</reference>
<feature type="chain" id="PRO_5038493064" evidence="5">
    <location>
        <begin position="24"/>
        <end position="334"/>
    </location>
</feature>
<dbReference type="PROSITE" id="PS51257">
    <property type="entry name" value="PROKAR_LIPOPROTEIN"/>
    <property type="match status" value="1"/>
</dbReference>
<dbReference type="Gene3D" id="3.40.50.1980">
    <property type="entry name" value="Nitrogenase molybdenum iron protein domain"/>
    <property type="match status" value="2"/>
</dbReference>
<evidence type="ECO:0000256" key="2">
    <source>
        <dbReference type="ARBA" id="ARBA00008814"/>
    </source>
</evidence>
<proteinExistence type="inferred from homology"/>
<evidence type="ECO:0000256" key="4">
    <source>
        <dbReference type="ARBA" id="ARBA00022729"/>
    </source>
</evidence>
<dbReference type="PANTHER" id="PTHR30532:SF28">
    <property type="entry name" value="PETROBACTIN-BINDING PROTEIN YCLQ"/>
    <property type="match status" value="1"/>
</dbReference>
<dbReference type="Pfam" id="PF01497">
    <property type="entry name" value="Peripla_BP_2"/>
    <property type="match status" value="1"/>
</dbReference>
<feature type="domain" description="Fe/B12 periplasmic-binding" evidence="6">
    <location>
        <begin position="77"/>
        <end position="334"/>
    </location>
</feature>
<comment type="subcellular location">
    <subcellularLocation>
        <location evidence="1">Cell envelope</location>
    </subcellularLocation>
</comment>
<keyword evidence="4 5" id="KW-0732">Signal</keyword>
<dbReference type="RefSeq" id="WP_168905886.1">
    <property type="nucleotide sequence ID" value="NZ_CP051428.1"/>
</dbReference>
<evidence type="ECO:0000313" key="8">
    <source>
        <dbReference type="Proteomes" id="UP000502136"/>
    </source>
</evidence>
<dbReference type="SUPFAM" id="SSF53807">
    <property type="entry name" value="Helical backbone' metal receptor"/>
    <property type="match status" value="1"/>
</dbReference>
<evidence type="ECO:0000256" key="5">
    <source>
        <dbReference type="SAM" id="SignalP"/>
    </source>
</evidence>
<comment type="similarity">
    <text evidence="2">Belongs to the bacterial solute-binding protein 8 family.</text>
</comment>